<proteinExistence type="predicted"/>
<reference evidence="1 2" key="1">
    <citation type="journal article" date="2013" name="PLoS Genet.">
        <title>The genome and development-dependent transcriptomes of Pyronema confluens: a window into fungal evolution.</title>
        <authorList>
            <person name="Traeger S."/>
            <person name="Altegoer F."/>
            <person name="Freitag M."/>
            <person name="Gabaldon T."/>
            <person name="Kempken F."/>
            <person name="Kumar A."/>
            <person name="Marcet-Houben M."/>
            <person name="Poggeler S."/>
            <person name="Stajich J.E."/>
            <person name="Nowrousian M."/>
        </authorList>
    </citation>
    <scope>NUCLEOTIDE SEQUENCE [LARGE SCALE GENOMIC DNA]</scope>
    <source>
        <strain evidence="2">CBS 100304</strain>
        <tissue evidence="1">Vegetative mycelium</tissue>
    </source>
</reference>
<evidence type="ECO:0000313" key="2">
    <source>
        <dbReference type="Proteomes" id="UP000018144"/>
    </source>
</evidence>
<dbReference type="EMBL" id="HF936296">
    <property type="protein sequence ID" value="CCX34036.1"/>
    <property type="molecule type" value="Genomic_DNA"/>
</dbReference>
<sequence length="71" mass="8231">MKKNELSKDTRCKAVTSVWLPGPPRPSVPFDGDFDGYLSTLMMRWTAVDTERGTAWNDCWFVVWFASWEGR</sequence>
<accession>U4LPE3</accession>
<gene>
    <name evidence="1" type="ORF">PCON_02514</name>
</gene>
<evidence type="ECO:0000313" key="1">
    <source>
        <dbReference type="EMBL" id="CCX34036.1"/>
    </source>
</evidence>
<protein>
    <submittedName>
        <fullName evidence="1">Uncharacterized protein</fullName>
    </submittedName>
</protein>
<organism evidence="1 2">
    <name type="scientific">Pyronema omphalodes (strain CBS 100304)</name>
    <name type="common">Pyronema confluens</name>
    <dbReference type="NCBI Taxonomy" id="1076935"/>
    <lineage>
        <taxon>Eukaryota</taxon>
        <taxon>Fungi</taxon>
        <taxon>Dikarya</taxon>
        <taxon>Ascomycota</taxon>
        <taxon>Pezizomycotina</taxon>
        <taxon>Pezizomycetes</taxon>
        <taxon>Pezizales</taxon>
        <taxon>Pyronemataceae</taxon>
        <taxon>Pyronema</taxon>
    </lineage>
</organism>
<dbReference type="Proteomes" id="UP000018144">
    <property type="component" value="Unassembled WGS sequence"/>
</dbReference>
<dbReference type="AlphaFoldDB" id="U4LPE3"/>
<name>U4LPE3_PYROM</name>
<keyword evidence="2" id="KW-1185">Reference proteome</keyword>